<feature type="domain" description="Transposase InsH N-terminal" evidence="2">
    <location>
        <begin position="16"/>
        <end position="111"/>
    </location>
</feature>
<feature type="region of interest" description="Disordered" evidence="1">
    <location>
        <begin position="170"/>
        <end position="192"/>
    </location>
</feature>
<organism evidence="3 4">
    <name type="scientific">Olivibacter jilunii</name>
    <dbReference type="NCBI Taxonomy" id="985016"/>
    <lineage>
        <taxon>Bacteria</taxon>
        <taxon>Pseudomonadati</taxon>
        <taxon>Bacteroidota</taxon>
        <taxon>Sphingobacteriia</taxon>
        <taxon>Sphingobacteriales</taxon>
        <taxon>Sphingobacteriaceae</taxon>
        <taxon>Olivibacter</taxon>
    </lineage>
</organism>
<dbReference type="InterPro" id="IPR008490">
    <property type="entry name" value="Transposase_InsH_N"/>
</dbReference>
<comment type="caution">
    <text evidence="3">The sequence shown here is derived from an EMBL/GenBank/DDBJ whole genome shotgun (WGS) entry which is preliminary data.</text>
</comment>
<evidence type="ECO:0000256" key="1">
    <source>
        <dbReference type="SAM" id="MobiDB-lite"/>
    </source>
</evidence>
<dbReference type="RefSeq" id="WP_377608904.1">
    <property type="nucleotide sequence ID" value="NZ_JBHUPA010000002.1"/>
</dbReference>
<evidence type="ECO:0000259" key="2">
    <source>
        <dbReference type="Pfam" id="PF05598"/>
    </source>
</evidence>
<dbReference type="PANTHER" id="PTHR33408">
    <property type="entry name" value="TRANSPOSASE"/>
    <property type="match status" value="1"/>
</dbReference>
<reference evidence="4" key="1">
    <citation type="journal article" date="2019" name="Int. J. Syst. Evol. Microbiol.">
        <title>The Global Catalogue of Microorganisms (GCM) 10K type strain sequencing project: providing services to taxonomists for standard genome sequencing and annotation.</title>
        <authorList>
            <consortium name="The Broad Institute Genomics Platform"/>
            <consortium name="The Broad Institute Genome Sequencing Center for Infectious Disease"/>
            <person name="Wu L."/>
            <person name="Ma J."/>
        </authorList>
    </citation>
    <scope>NUCLEOTIDE SEQUENCE [LARGE SCALE GENOMIC DNA]</scope>
    <source>
        <strain evidence="4">KCTC 23098</strain>
    </source>
</reference>
<proteinExistence type="predicted"/>
<dbReference type="Pfam" id="PF05598">
    <property type="entry name" value="DUF772"/>
    <property type="match status" value="1"/>
</dbReference>
<dbReference type="PANTHER" id="PTHR33408:SF2">
    <property type="entry name" value="TRANSPOSASE DDE DOMAIN-CONTAINING PROTEIN"/>
    <property type="match status" value="1"/>
</dbReference>
<evidence type="ECO:0000313" key="3">
    <source>
        <dbReference type="EMBL" id="MFD2960637.1"/>
    </source>
</evidence>
<gene>
    <name evidence="3" type="ORF">ACFS6J_02480</name>
</gene>
<dbReference type="Proteomes" id="UP001597560">
    <property type="component" value="Unassembled WGS sequence"/>
</dbReference>
<protein>
    <submittedName>
        <fullName evidence="3">Transposase</fullName>
    </submittedName>
</protein>
<name>A0ABW6AU80_9SPHI</name>
<feature type="non-terminal residue" evidence="3">
    <location>
        <position position="192"/>
    </location>
</feature>
<accession>A0ABW6AU80</accession>
<dbReference type="EMBL" id="JBHUPA010000002">
    <property type="protein sequence ID" value="MFD2960637.1"/>
    <property type="molecule type" value="Genomic_DNA"/>
</dbReference>
<keyword evidence="4" id="KW-1185">Reference proteome</keyword>
<sequence length="192" mass="22317">MQGRKTYQEKLFIHFQLSDYVPADNFYRRLKEMLDFDFLYASTAGYYGREGQKSIDPVVFMKLVLVGYLENLGSDRRIVSAAGMRMDILYFLGYDLGEELPWHSTLSRTRQLYGQEVFCELFKRVLGQCIEKGMISGRRQAVDGVYVKANASLDSMVRKDILEDAENYARELKENEESPSPRSVEMKKTKDR</sequence>
<evidence type="ECO:0000313" key="4">
    <source>
        <dbReference type="Proteomes" id="UP001597560"/>
    </source>
</evidence>